<organism evidence="9 10">
    <name type="scientific">Knufia obscura</name>
    <dbReference type="NCBI Taxonomy" id="1635080"/>
    <lineage>
        <taxon>Eukaryota</taxon>
        <taxon>Fungi</taxon>
        <taxon>Dikarya</taxon>
        <taxon>Ascomycota</taxon>
        <taxon>Pezizomycotina</taxon>
        <taxon>Eurotiomycetes</taxon>
        <taxon>Chaetothyriomycetidae</taxon>
        <taxon>Chaetothyriales</taxon>
        <taxon>Trichomeriaceae</taxon>
        <taxon>Knufia</taxon>
    </lineage>
</organism>
<keyword evidence="10" id="KW-1185">Reference proteome</keyword>
<comment type="caution">
    <text evidence="9">The sequence shown here is derived from an EMBL/GenBank/DDBJ whole genome shotgun (WGS) entry which is preliminary data.</text>
</comment>
<evidence type="ECO:0000256" key="3">
    <source>
        <dbReference type="ARBA" id="ARBA00022692"/>
    </source>
</evidence>
<evidence type="ECO:0000256" key="5">
    <source>
        <dbReference type="ARBA" id="ARBA00023136"/>
    </source>
</evidence>
<reference evidence="9 10" key="1">
    <citation type="journal article" date="2023" name="Res Sq">
        <title>Genomic and morphological characterization of Knufia obscura isolated from the Mars 2020 spacecraft assembly facility.</title>
        <authorList>
            <person name="Chander A.M."/>
            <person name="Teixeira M.M."/>
            <person name="Singh N.K."/>
            <person name="Williams M.P."/>
            <person name="Parker C.W."/>
            <person name="Leo P."/>
            <person name="Stajich J.E."/>
            <person name="Torok T."/>
            <person name="Tighe S."/>
            <person name="Mason C.E."/>
            <person name="Venkateswaran K."/>
        </authorList>
    </citation>
    <scope>NUCLEOTIDE SEQUENCE [LARGE SCALE GENOMIC DNA]</scope>
    <source>
        <strain evidence="9 10">CCFEE 5817</strain>
    </source>
</reference>
<keyword evidence="5 7" id="KW-0472">Membrane</keyword>
<evidence type="ECO:0000313" key="10">
    <source>
        <dbReference type="Proteomes" id="UP001334248"/>
    </source>
</evidence>
<keyword evidence="3 7" id="KW-0812">Transmembrane</keyword>
<feature type="domain" description="Phosphatidic acid phosphatase type 2/haloperoxidase" evidence="8">
    <location>
        <begin position="122"/>
        <end position="348"/>
    </location>
</feature>
<feature type="transmembrane region" description="Helical" evidence="7">
    <location>
        <begin position="325"/>
        <end position="343"/>
    </location>
</feature>
<accession>A0ABR0S244</accession>
<name>A0ABR0S244_9EURO</name>
<feature type="transmembrane region" description="Helical" evidence="7">
    <location>
        <begin position="73"/>
        <end position="96"/>
    </location>
</feature>
<dbReference type="EMBL" id="JAVHJV010000001">
    <property type="protein sequence ID" value="KAK5946903.1"/>
    <property type="molecule type" value="Genomic_DNA"/>
</dbReference>
<proteinExistence type="inferred from homology"/>
<dbReference type="PANTHER" id="PTHR10165:SF154">
    <property type="entry name" value="PAP2 DOMAIN PROTEIN (AFU_ORTHOLOGUE AFUA_1G09730)"/>
    <property type="match status" value="1"/>
</dbReference>
<keyword evidence="4 7" id="KW-1133">Transmembrane helix</keyword>
<evidence type="ECO:0000256" key="7">
    <source>
        <dbReference type="SAM" id="Phobius"/>
    </source>
</evidence>
<dbReference type="Gene3D" id="1.20.144.10">
    <property type="entry name" value="Phosphatidic acid phosphatase type 2/haloperoxidase"/>
    <property type="match status" value="1"/>
</dbReference>
<comment type="similarity">
    <text evidence="2">Belongs to the PA-phosphatase related phosphoesterase family.</text>
</comment>
<dbReference type="InterPro" id="IPR043216">
    <property type="entry name" value="PAP-like"/>
</dbReference>
<dbReference type="Proteomes" id="UP001334248">
    <property type="component" value="Unassembled WGS sequence"/>
</dbReference>
<dbReference type="Pfam" id="PF01569">
    <property type="entry name" value="PAP2"/>
    <property type="match status" value="1"/>
</dbReference>
<evidence type="ECO:0000256" key="4">
    <source>
        <dbReference type="ARBA" id="ARBA00022989"/>
    </source>
</evidence>
<dbReference type="GeneID" id="89994497"/>
<feature type="transmembrane region" description="Helical" evidence="7">
    <location>
        <begin position="23"/>
        <end position="43"/>
    </location>
</feature>
<sequence>MAGASQSAKVLATGAMRMSKRILLSYILDWILILGIAGIGGGFNKGVQNTNKRPFSLQDPSISYPYREDTVSVPVLAVVALLIPAAITMVISLIFIPGPTASKATPKSLIWRRKIWEWNTAWMGLGLALALTFMITEGLKDLAGKPRPYAIGVCNPDLSAIDRYRVGGLGQNFDLSGATPILVSSDICQERDPGTLREIFASWPSGHSSFSWAGLLYLSLFLCAKFAVGIPYFLPNQKTIHANTYEYDNSLRHPQQHHTGHPASPHGSSTSSATRHEEGSNGFTPPPRNSTAAPPIYLLILAVVVPIGTAIFICVSRWFDFHHHGIDIFSGAVIGATTAYSSFRYYHMPIRQGSGWAWGARSRGRAFWVGVGRDGYVGEEGWTAKKAAERDMHDIESGSSTAALKDVAGAGVSDRGDVEGGNGIGRQEEPVETGYTIRSQG</sequence>
<evidence type="ECO:0000256" key="6">
    <source>
        <dbReference type="SAM" id="MobiDB-lite"/>
    </source>
</evidence>
<evidence type="ECO:0000256" key="1">
    <source>
        <dbReference type="ARBA" id="ARBA00004141"/>
    </source>
</evidence>
<dbReference type="InterPro" id="IPR036938">
    <property type="entry name" value="PAP2/HPO_sf"/>
</dbReference>
<dbReference type="InterPro" id="IPR000326">
    <property type="entry name" value="PAP2/HPO"/>
</dbReference>
<gene>
    <name evidence="9" type="ORF">PMZ80_001048</name>
</gene>
<feature type="transmembrane region" description="Helical" evidence="7">
    <location>
        <begin position="296"/>
        <end position="319"/>
    </location>
</feature>
<dbReference type="SUPFAM" id="SSF48317">
    <property type="entry name" value="Acid phosphatase/Vanadium-dependent haloperoxidase"/>
    <property type="match status" value="1"/>
</dbReference>
<evidence type="ECO:0000256" key="2">
    <source>
        <dbReference type="ARBA" id="ARBA00008816"/>
    </source>
</evidence>
<dbReference type="CDD" id="cd03390">
    <property type="entry name" value="PAP2_containing_1_like"/>
    <property type="match status" value="1"/>
</dbReference>
<comment type="subcellular location">
    <subcellularLocation>
        <location evidence="1">Membrane</location>
        <topology evidence="1">Multi-pass membrane protein</topology>
    </subcellularLocation>
</comment>
<feature type="transmembrane region" description="Helical" evidence="7">
    <location>
        <begin position="210"/>
        <end position="234"/>
    </location>
</feature>
<feature type="transmembrane region" description="Helical" evidence="7">
    <location>
        <begin position="116"/>
        <end position="136"/>
    </location>
</feature>
<feature type="region of interest" description="Disordered" evidence="6">
    <location>
        <begin position="252"/>
        <end position="288"/>
    </location>
</feature>
<evidence type="ECO:0000313" key="9">
    <source>
        <dbReference type="EMBL" id="KAK5946903.1"/>
    </source>
</evidence>
<protein>
    <recommendedName>
        <fullName evidence="8">Phosphatidic acid phosphatase type 2/haloperoxidase domain-containing protein</fullName>
    </recommendedName>
</protein>
<evidence type="ECO:0000259" key="8">
    <source>
        <dbReference type="Pfam" id="PF01569"/>
    </source>
</evidence>
<feature type="region of interest" description="Disordered" evidence="6">
    <location>
        <begin position="406"/>
        <end position="441"/>
    </location>
</feature>
<dbReference type="RefSeq" id="XP_064734993.1">
    <property type="nucleotide sequence ID" value="XM_064869496.1"/>
</dbReference>
<dbReference type="PANTHER" id="PTHR10165">
    <property type="entry name" value="LIPID PHOSPHATE PHOSPHATASE"/>
    <property type="match status" value="1"/>
</dbReference>